<protein>
    <recommendedName>
        <fullName evidence="4">Nuclear transport factor 2 family protein</fullName>
    </recommendedName>
</protein>
<feature type="compositionally biased region" description="Polar residues" evidence="1">
    <location>
        <begin position="11"/>
        <end position="21"/>
    </location>
</feature>
<evidence type="ECO:0008006" key="4">
    <source>
        <dbReference type="Google" id="ProtNLM"/>
    </source>
</evidence>
<name>A0ABT9NP77_9ACTN</name>
<sequence length="198" mass="20711">MTAAGCADTGTEGSTQPSATVDSAATSSPAETAPTDPIGPASSPTGSPERPEVPEEGVVVADVAADDAQEQAVADVAIAYWEAIFAMYAEAKVDRAAFARVAQGRAFDMPVGYVGELQRDGLRQRGGAVMTVLDVTMGRSSAEVRSCFVNQALNFTTDGRPAEQPLPFFVVRNVLVPQGGGWRVSRSITVSENEVCDR</sequence>
<feature type="region of interest" description="Disordered" evidence="1">
    <location>
        <begin position="1"/>
        <end position="54"/>
    </location>
</feature>
<dbReference type="RefSeq" id="WP_306825066.1">
    <property type="nucleotide sequence ID" value="NZ_JAUSQM010000001.1"/>
</dbReference>
<proteinExistence type="predicted"/>
<evidence type="ECO:0000256" key="1">
    <source>
        <dbReference type="SAM" id="MobiDB-lite"/>
    </source>
</evidence>
<feature type="compositionally biased region" description="Low complexity" evidence="1">
    <location>
        <begin position="22"/>
        <end position="36"/>
    </location>
</feature>
<accession>A0ABT9NP77</accession>
<dbReference type="Proteomes" id="UP001240447">
    <property type="component" value="Unassembled WGS sequence"/>
</dbReference>
<evidence type="ECO:0000313" key="3">
    <source>
        <dbReference type="Proteomes" id="UP001240447"/>
    </source>
</evidence>
<evidence type="ECO:0000313" key="2">
    <source>
        <dbReference type="EMBL" id="MDP9822205.1"/>
    </source>
</evidence>
<comment type="caution">
    <text evidence="2">The sequence shown here is derived from an EMBL/GenBank/DDBJ whole genome shotgun (WGS) entry which is preliminary data.</text>
</comment>
<keyword evidence="3" id="KW-1185">Reference proteome</keyword>
<gene>
    <name evidence="2" type="ORF">J2S59_002014</name>
</gene>
<dbReference type="EMBL" id="JAUSQM010000001">
    <property type="protein sequence ID" value="MDP9822205.1"/>
    <property type="molecule type" value="Genomic_DNA"/>
</dbReference>
<organism evidence="2 3">
    <name type="scientific">Nocardioides massiliensis</name>
    <dbReference type="NCBI Taxonomy" id="1325935"/>
    <lineage>
        <taxon>Bacteria</taxon>
        <taxon>Bacillati</taxon>
        <taxon>Actinomycetota</taxon>
        <taxon>Actinomycetes</taxon>
        <taxon>Propionibacteriales</taxon>
        <taxon>Nocardioidaceae</taxon>
        <taxon>Nocardioides</taxon>
    </lineage>
</organism>
<reference evidence="2 3" key="1">
    <citation type="submission" date="2023-07" db="EMBL/GenBank/DDBJ databases">
        <title>Sequencing the genomes of 1000 actinobacteria strains.</title>
        <authorList>
            <person name="Klenk H.-P."/>
        </authorList>
    </citation>
    <scope>NUCLEOTIDE SEQUENCE [LARGE SCALE GENOMIC DNA]</scope>
    <source>
        <strain evidence="2 3">GD13</strain>
    </source>
</reference>